<dbReference type="STRING" id="123320.SAMN06309945_0419"/>
<dbReference type="SMART" id="SM00448">
    <property type="entry name" value="REC"/>
    <property type="match status" value="1"/>
</dbReference>
<proteinExistence type="predicted"/>
<organism evidence="8 9">
    <name type="scientific">Okibacterium fritillariae</name>
    <dbReference type="NCBI Taxonomy" id="123320"/>
    <lineage>
        <taxon>Bacteria</taxon>
        <taxon>Bacillati</taxon>
        <taxon>Actinomycetota</taxon>
        <taxon>Actinomycetes</taxon>
        <taxon>Micrococcales</taxon>
        <taxon>Microbacteriaceae</taxon>
        <taxon>Okibacterium</taxon>
    </lineage>
</organism>
<dbReference type="PRINTS" id="PR00038">
    <property type="entry name" value="HTHLUXR"/>
</dbReference>
<dbReference type="PROSITE" id="PS50043">
    <property type="entry name" value="HTH_LUXR_2"/>
    <property type="match status" value="1"/>
</dbReference>
<dbReference type="SMART" id="SM00421">
    <property type="entry name" value="HTH_LUXR"/>
    <property type="match status" value="1"/>
</dbReference>
<dbReference type="InterPro" id="IPR016032">
    <property type="entry name" value="Sig_transdc_resp-reg_C-effctor"/>
</dbReference>
<dbReference type="AlphaFoldDB" id="A0A1T5IGG9"/>
<dbReference type="RefSeq" id="WP_079726641.1">
    <property type="nucleotide sequence ID" value="NZ_FUZP01000001.1"/>
</dbReference>
<dbReference type="GO" id="GO:0000160">
    <property type="term" value="P:phosphorelay signal transduction system"/>
    <property type="evidence" value="ECO:0007669"/>
    <property type="project" value="InterPro"/>
</dbReference>
<keyword evidence="4" id="KW-0804">Transcription</keyword>
<feature type="domain" description="HTH luxR-type" evidence="6">
    <location>
        <begin position="152"/>
        <end position="217"/>
    </location>
</feature>
<dbReference type="InterPro" id="IPR000792">
    <property type="entry name" value="Tscrpt_reg_LuxR_C"/>
</dbReference>
<evidence type="ECO:0000256" key="1">
    <source>
        <dbReference type="ARBA" id="ARBA00022553"/>
    </source>
</evidence>
<name>A0A1T5IGG9_9MICO</name>
<keyword evidence="3" id="KW-0238">DNA-binding</keyword>
<dbReference type="PROSITE" id="PS50110">
    <property type="entry name" value="RESPONSE_REGULATORY"/>
    <property type="match status" value="1"/>
</dbReference>
<gene>
    <name evidence="8" type="ORF">SAMN06309945_0419</name>
</gene>
<dbReference type="PROSITE" id="PS00622">
    <property type="entry name" value="HTH_LUXR_1"/>
    <property type="match status" value="1"/>
</dbReference>
<dbReference type="Gene3D" id="3.40.50.2300">
    <property type="match status" value="1"/>
</dbReference>
<dbReference type="InterPro" id="IPR011006">
    <property type="entry name" value="CheY-like_superfamily"/>
</dbReference>
<evidence type="ECO:0000256" key="2">
    <source>
        <dbReference type="ARBA" id="ARBA00023015"/>
    </source>
</evidence>
<dbReference type="GO" id="GO:0003677">
    <property type="term" value="F:DNA binding"/>
    <property type="evidence" value="ECO:0007669"/>
    <property type="project" value="UniProtKB-KW"/>
</dbReference>
<sequence length="219" mass="23024">MTDPIRVVVADDHPIVRAGIVALLSATDGIEVVGQAATGRAAVELARSERPDLVLMDLRMPDAAAAPGEQLDGSQATARIVEEQPATRVLILTTYETDDHILGAIEAGASGYLLKAAPPEEIVAGVRSVVAGQTALAPAIAATLVRRMREPQASAAPSLSARETQVLRLVADGLGNAQIATALFISEATVKTHLIHVFEKLEVSSRTRAVTRAQEWGML</sequence>
<keyword evidence="1 5" id="KW-0597">Phosphoprotein</keyword>
<dbReference type="CDD" id="cd17535">
    <property type="entry name" value="REC_NarL-like"/>
    <property type="match status" value="1"/>
</dbReference>
<dbReference type="Proteomes" id="UP000190857">
    <property type="component" value="Unassembled WGS sequence"/>
</dbReference>
<evidence type="ECO:0000259" key="7">
    <source>
        <dbReference type="PROSITE" id="PS50110"/>
    </source>
</evidence>
<dbReference type="Pfam" id="PF00072">
    <property type="entry name" value="Response_reg"/>
    <property type="match status" value="1"/>
</dbReference>
<dbReference type="CDD" id="cd06170">
    <property type="entry name" value="LuxR_C_like"/>
    <property type="match status" value="1"/>
</dbReference>
<dbReference type="InterPro" id="IPR058245">
    <property type="entry name" value="NreC/VraR/RcsB-like_REC"/>
</dbReference>
<dbReference type="SUPFAM" id="SSF46894">
    <property type="entry name" value="C-terminal effector domain of the bipartite response regulators"/>
    <property type="match status" value="1"/>
</dbReference>
<evidence type="ECO:0000313" key="9">
    <source>
        <dbReference type="Proteomes" id="UP000190857"/>
    </source>
</evidence>
<dbReference type="EMBL" id="FUZP01000001">
    <property type="protein sequence ID" value="SKC38180.1"/>
    <property type="molecule type" value="Genomic_DNA"/>
</dbReference>
<evidence type="ECO:0000256" key="3">
    <source>
        <dbReference type="ARBA" id="ARBA00023125"/>
    </source>
</evidence>
<dbReference type="SUPFAM" id="SSF52172">
    <property type="entry name" value="CheY-like"/>
    <property type="match status" value="1"/>
</dbReference>
<dbReference type="PANTHER" id="PTHR43214:SF24">
    <property type="entry name" value="TRANSCRIPTIONAL REGULATORY PROTEIN NARL-RELATED"/>
    <property type="match status" value="1"/>
</dbReference>
<evidence type="ECO:0000259" key="6">
    <source>
        <dbReference type="PROSITE" id="PS50043"/>
    </source>
</evidence>
<dbReference type="PANTHER" id="PTHR43214">
    <property type="entry name" value="TWO-COMPONENT RESPONSE REGULATOR"/>
    <property type="match status" value="1"/>
</dbReference>
<feature type="domain" description="Response regulatory" evidence="7">
    <location>
        <begin position="6"/>
        <end position="130"/>
    </location>
</feature>
<reference evidence="8 9" key="1">
    <citation type="submission" date="2017-02" db="EMBL/GenBank/DDBJ databases">
        <authorList>
            <person name="Peterson S.W."/>
        </authorList>
    </citation>
    <scope>NUCLEOTIDE SEQUENCE [LARGE SCALE GENOMIC DNA]</scope>
    <source>
        <strain evidence="8 9">VKM Ac-2059</strain>
    </source>
</reference>
<dbReference type="Pfam" id="PF00196">
    <property type="entry name" value="GerE"/>
    <property type="match status" value="1"/>
</dbReference>
<evidence type="ECO:0000313" key="8">
    <source>
        <dbReference type="EMBL" id="SKC38180.1"/>
    </source>
</evidence>
<accession>A0A1T5IGG9</accession>
<dbReference type="GO" id="GO:0006355">
    <property type="term" value="P:regulation of DNA-templated transcription"/>
    <property type="evidence" value="ECO:0007669"/>
    <property type="project" value="InterPro"/>
</dbReference>
<keyword evidence="2" id="KW-0805">Transcription regulation</keyword>
<protein>
    <submittedName>
        <fullName evidence="8">Two component transcriptional regulator, LuxR family</fullName>
    </submittedName>
</protein>
<dbReference type="InterPro" id="IPR001789">
    <property type="entry name" value="Sig_transdc_resp-reg_receiver"/>
</dbReference>
<feature type="modified residue" description="4-aspartylphosphate" evidence="5">
    <location>
        <position position="57"/>
    </location>
</feature>
<keyword evidence="9" id="KW-1185">Reference proteome</keyword>
<evidence type="ECO:0000256" key="4">
    <source>
        <dbReference type="ARBA" id="ARBA00023163"/>
    </source>
</evidence>
<dbReference type="InterPro" id="IPR039420">
    <property type="entry name" value="WalR-like"/>
</dbReference>
<evidence type="ECO:0000256" key="5">
    <source>
        <dbReference type="PROSITE-ProRule" id="PRU00169"/>
    </source>
</evidence>